<dbReference type="Gene3D" id="2.60.40.1180">
    <property type="entry name" value="Golgi alpha-mannosidase II"/>
    <property type="match status" value="1"/>
</dbReference>
<evidence type="ECO:0000256" key="13">
    <source>
        <dbReference type="ARBA" id="ARBA00023277"/>
    </source>
</evidence>
<evidence type="ECO:0000256" key="8">
    <source>
        <dbReference type="ARBA" id="ARBA00022729"/>
    </source>
</evidence>
<dbReference type="Pfam" id="PF02806">
    <property type="entry name" value="Alpha-amylase_C"/>
    <property type="match status" value="1"/>
</dbReference>
<dbReference type="EMBL" id="OU895877">
    <property type="protein sequence ID" value="CAG9799636.1"/>
    <property type="molecule type" value="Genomic_DNA"/>
</dbReference>
<comment type="catalytic activity">
    <reaction evidence="1 16">
        <text>Endohydrolysis of (1-&gt;4)-alpha-D-glucosidic linkages in polysaccharides containing three or more (1-&gt;4)-alpha-linked D-glucose units.</text>
        <dbReference type="EC" id="3.2.1.1"/>
    </reaction>
</comment>
<name>A0A9N9WL12_9DIPT</name>
<evidence type="ECO:0000256" key="15">
    <source>
        <dbReference type="RuleBase" id="RU003615"/>
    </source>
</evidence>
<gene>
    <name evidence="20" type="ORF">CHIRRI_LOCUS2601</name>
</gene>
<dbReference type="InterPro" id="IPR031319">
    <property type="entry name" value="A-amylase_C"/>
</dbReference>
<comment type="similarity">
    <text evidence="4 15">Belongs to the glycosyl hydrolase 13 family.</text>
</comment>
<keyword evidence="10" id="KW-0106">Calcium</keyword>
<evidence type="ECO:0000313" key="20">
    <source>
        <dbReference type="EMBL" id="CAG9799636.1"/>
    </source>
</evidence>
<dbReference type="PRINTS" id="PR00110">
    <property type="entry name" value="ALPHAAMYLASE"/>
</dbReference>
<evidence type="ECO:0000256" key="7">
    <source>
        <dbReference type="ARBA" id="ARBA00022723"/>
    </source>
</evidence>
<dbReference type="OrthoDB" id="550577at2759"/>
<proteinExistence type="inferred from homology"/>
<keyword evidence="11" id="KW-1015">Disulfide bond</keyword>
<evidence type="ECO:0000259" key="18">
    <source>
        <dbReference type="SMART" id="SM00632"/>
    </source>
</evidence>
<keyword evidence="9 16" id="KW-0378">Hydrolase</keyword>
<evidence type="ECO:0000256" key="17">
    <source>
        <dbReference type="SAM" id="SignalP"/>
    </source>
</evidence>
<comment type="cofactor">
    <cofactor evidence="3">
        <name>chloride</name>
        <dbReference type="ChEBI" id="CHEBI:17996"/>
    </cofactor>
</comment>
<dbReference type="Pfam" id="PF00128">
    <property type="entry name" value="Alpha-amylase"/>
    <property type="match status" value="1"/>
</dbReference>
<dbReference type="Proteomes" id="UP001153620">
    <property type="component" value="Chromosome 1"/>
</dbReference>
<evidence type="ECO:0000256" key="4">
    <source>
        <dbReference type="ARBA" id="ARBA00008061"/>
    </source>
</evidence>
<comment type="subunit">
    <text evidence="5">Monomer.</text>
</comment>
<evidence type="ECO:0000256" key="9">
    <source>
        <dbReference type="ARBA" id="ARBA00022801"/>
    </source>
</evidence>
<reference evidence="20" key="2">
    <citation type="submission" date="2022-10" db="EMBL/GenBank/DDBJ databases">
        <authorList>
            <consortium name="ENA_rothamsted_submissions"/>
            <consortium name="culmorum"/>
            <person name="King R."/>
        </authorList>
    </citation>
    <scope>NUCLEOTIDE SEQUENCE</scope>
</reference>
<keyword evidence="8 17" id="KW-0732">Signal</keyword>
<organism evidence="20 21">
    <name type="scientific">Chironomus riparius</name>
    <dbReference type="NCBI Taxonomy" id="315576"/>
    <lineage>
        <taxon>Eukaryota</taxon>
        <taxon>Metazoa</taxon>
        <taxon>Ecdysozoa</taxon>
        <taxon>Arthropoda</taxon>
        <taxon>Hexapoda</taxon>
        <taxon>Insecta</taxon>
        <taxon>Pterygota</taxon>
        <taxon>Neoptera</taxon>
        <taxon>Endopterygota</taxon>
        <taxon>Diptera</taxon>
        <taxon>Nematocera</taxon>
        <taxon>Chironomoidea</taxon>
        <taxon>Chironomidae</taxon>
        <taxon>Chironominae</taxon>
        <taxon>Chironomus</taxon>
    </lineage>
</organism>
<feature type="chain" id="PRO_5040317059" description="Alpha-amylase" evidence="17">
    <location>
        <begin position="20"/>
        <end position="498"/>
    </location>
</feature>
<keyword evidence="13 16" id="KW-0119">Carbohydrate metabolism</keyword>
<feature type="domain" description="Alpha-amylase C-terminal" evidence="18">
    <location>
        <begin position="409"/>
        <end position="497"/>
    </location>
</feature>
<dbReference type="InterPro" id="IPR006048">
    <property type="entry name" value="A-amylase/branching_C"/>
</dbReference>
<evidence type="ECO:0000259" key="19">
    <source>
        <dbReference type="SMART" id="SM00642"/>
    </source>
</evidence>
<sequence length="498" mass="56339">MNILNILSIIFLKFIITNAQFDPHWKEGRNTIVHLFEWKFRDIAEECEKFLAPRGFAGVQVSPVTENVIIKNRPWWERYQPVSYIIESRSGNESEFAEMTRRCNAVGIRIYPDVVINHMSGARGYGLAGSEAKTEIFSFPAVPYSNLDFNTGCSINNYDNAIEVRNCALSGLPDLNQGKEYVRDKIVEYLNRLIDLGSAGLRVDACKHMWPGDLEIIYKRLHNLNTSHGFPENARPFLTQEVIDLDSHPNGRTISKYEYIGLGTVTEFKFSAEIGKLFNGKNQLQWTRNFGSDWGMLPSDRALTFVDNHDNQRGHGAGGADILTYKNPRPYKMATAFHLAWPYGISRIMSSFAFDNTDEGPPMDDKGDIISPKINEEGACTNGWVCEHRWRQIYNMVEFKNVVKDTPVANWWDNTKNQIAFSRGNRGFIVFNGDNFDMNEWFTTGLPAGIYCDVISGSKNGTSCTGKSMTVFDDSRAFVSIANSDEDGVRAYHIGAKL</sequence>
<evidence type="ECO:0000256" key="14">
    <source>
        <dbReference type="ARBA" id="ARBA00023295"/>
    </source>
</evidence>
<dbReference type="EC" id="3.2.1.1" evidence="6 16"/>
<evidence type="ECO:0000256" key="10">
    <source>
        <dbReference type="ARBA" id="ARBA00022837"/>
    </source>
</evidence>
<protein>
    <recommendedName>
        <fullName evidence="6 16">Alpha-amylase</fullName>
        <ecNumber evidence="6 16">3.2.1.1</ecNumber>
    </recommendedName>
</protein>
<dbReference type="AlphaFoldDB" id="A0A9N9WL12"/>
<dbReference type="PANTHER" id="PTHR43447">
    <property type="entry name" value="ALPHA-AMYLASE"/>
    <property type="match status" value="1"/>
</dbReference>
<dbReference type="SUPFAM" id="SSF51445">
    <property type="entry name" value="(Trans)glycosidases"/>
    <property type="match status" value="1"/>
</dbReference>
<feature type="domain" description="Glycosyl hydrolase family 13 catalytic" evidence="19">
    <location>
        <begin position="30"/>
        <end position="400"/>
    </location>
</feature>
<keyword evidence="12" id="KW-0868">Chloride</keyword>
<evidence type="ECO:0000256" key="12">
    <source>
        <dbReference type="ARBA" id="ARBA00023214"/>
    </source>
</evidence>
<comment type="cofactor">
    <cofactor evidence="2">
        <name>Ca(2+)</name>
        <dbReference type="ChEBI" id="CHEBI:29108"/>
    </cofactor>
</comment>
<dbReference type="GO" id="GO:0004556">
    <property type="term" value="F:alpha-amylase activity"/>
    <property type="evidence" value="ECO:0007669"/>
    <property type="project" value="UniProtKB-UniRule"/>
</dbReference>
<evidence type="ECO:0000256" key="2">
    <source>
        <dbReference type="ARBA" id="ARBA00001913"/>
    </source>
</evidence>
<dbReference type="SUPFAM" id="SSF51011">
    <property type="entry name" value="Glycosyl hydrolase domain"/>
    <property type="match status" value="1"/>
</dbReference>
<dbReference type="InterPro" id="IPR006046">
    <property type="entry name" value="Alpha_amylase"/>
</dbReference>
<evidence type="ECO:0000256" key="1">
    <source>
        <dbReference type="ARBA" id="ARBA00000548"/>
    </source>
</evidence>
<evidence type="ECO:0000256" key="11">
    <source>
        <dbReference type="ARBA" id="ARBA00023157"/>
    </source>
</evidence>
<keyword evidence="7" id="KW-0479">Metal-binding</keyword>
<dbReference type="CDD" id="cd11317">
    <property type="entry name" value="AmyAc_bac_euk_AmyA"/>
    <property type="match status" value="1"/>
</dbReference>
<dbReference type="Gene3D" id="3.20.20.80">
    <property type="entry name" value="Glycosidases"/>
    <property type="match status" value="1"/>
</dbReference>
<evidence type="ECO:0000256" key="16">
    <source>
        <dbReference type="RuleBase" id="RU361134"/>
    </source>
</evidence>
<dbReference type="InterPro" id="IPR006047">
    <property type="entry name" value="GH13_cat_dom"/>
</dbReference>
<dbReference type="GO" id="GO:0046872">
    <property type="term" value="F:metal ion binding"/>
    <property type="evidence" value="ECO:0007669"/>
    <property type="project" value="UniProtKB-KW"/>
</dbReference>
<evidence type="ECO:0000256" key="3">
    <source>
        <dbReference type="ARBA" id="ARBA00001923"/>
    </source>
</evidence>
<dbReference type="GO" id="GO:0005975">
    <property type="term" value="P:carbohydrate metabolic process"/>
    <property type="evidence" value="ECO:0007669"/>
    <property type="project" value="InterPro"/>
</dbReference>
<accession>A0A9N9WL12</accession>
<dbReference type="InterPro" id="IPR013780">
    <property type="entry name" value="Glyco_hydro_b"/>
</dbReference>
<dbReference type="SMART" id="SM00632">
    <property type="entry name" value="Aamy_C"/>
    <property type="match status" value="1"/>
</dbReference>
<feature type="signal peptide" evidence="17">
    <location>
        <begin position="1"/>
        <end position="19"/>
    </location>
</feature>
<evidence type="ECO:0000256" key="5">
    <source>
        <dbReference type="ARBA" id="ARBA00011245"/>
    </source>
</evidence>
<keyword evidence="21" id="KW-1185">Reference proteome</keyword>
<dbReference type="SMART" id="SM00642">
    <property type="entry name" value="Aamy"/>
    <property type="match status" value="1"/>
</dbReference>
<evidence type="ECO:0000256" key="6">
    <source>
        <dbReference type="ARBA" id="ARBA00012595"/>
    </source>
</evidence>
<evidence type="ECO:0000313" key="21">
    <source>
        <dbReference type="Proteomes" id="UP001153620"/>
    </source>
</evidence>
<dbReference type="InterPro" id="IPR017853">
    <property type="entry name" value="GH"/>
</dbReference>
<keyword evidence="14 16" id="KW-0326">Glycosidase</keyword>
<reference evidence="20" key="1">
    <citation type="submission" date="2022-01" db="EMBL/GenBank/DDBJ databases">
        <authorList>
            <person name="King R."/>
        </authorList>
    </citation>
    <scope>NUCLEOTIDE SEQUENCE</scope>
</reference>